<dbReference type="InterPro" id="IPR013022">
    <property type="entry name" value="Xyl_isomerase-like_TIM-brl"/>
</dbReference>
<accession>A0A1T2XEV8</accession>
<gene>
    <name evidence="2" type="ORF">BVG16_11130</name>
</gene>
<proteinExistence type="predicted"/>
<sequence>MKFAVFTVMMPEIPYTEAPALLKKYGYDGVEWRFTSISEEKRQDSPSFWGNNLCTLDSNADPSVWTEVHRLTEQAGLTVPNIASYITCGDLQAVEQAMKAAVILQAPSIRVGAPGYDRKIGFDALFQKTREFLSGVSALSEQYGIQGLVEIHHNTIIPSASAARRLVEGFDPKRIGVIYDSGNMVYEGYEQTLMGLQILGEYLAHVHVKNAKWAPTNEKEITAGHAAHWQASWEGISNGIIHWPQVIQDLKTFGYDGWLSYEDFSGTLPTDRALQDNLAYIRSLL</sequence>
<evidence type="ECO:0000313" key="3">
    <source>
        <dbReference type="Proteomes" id="UP000190188"/>
    </source>
</evidence>
<name>A0A1T2XEV8_9BACL</name>
<dbReference type="EMBL" id="MSZX01000004">
    <property type="protein sequence ID" value="OPA78424.1"/>
    <property type="molecule type" value="Genomic_DNA"/>
</dbReference>
<dbReference type="OrthoDB" id="104997at2"/>
<dbReference type="STRING" id="1324314.BVG16_11130"/>
<evidence type="ECO:0000259" key="1">
    <source>
        <dbReference type="Pfam" id="PF01261"/>
    </source>
</evidence>
<comment type="caution">
    <text evidence="2">The sequence shown here is derived from an EMBL/GenBank/DDBJ whole genome shotgun (WGS) entry which is preliminary data.</text>
</comment>
<evidence type="ECO:0000313" key="2">
    <source>
        <dbReference type="EMBL" id="OPA78424.1"/>
    </source>
</evidence>
<dbReference type="Gene3D" id="3.20.20.150">
    <property type="entry name" value="Divalent-metal-dependent TIM barrel enzymes"/>
    <property type="match status" value="1"/>
</dbReference>
<dbReference type="InterPro" id="IPR050312">
    <property type="entry name" value="IolE/XylAMocC-like"/>
</dbReference>
<feature type="domain" description="Xylose isomerase-like TIM barrel" evidence="1">
    <location>
        <begin position="20"/>
        <end position="283"/>
    </location>
</feature>
<dbReference type="AlphaFoldDB" id="A0A1T2XEV8"/>
<dbReference type="SUPFAM" id="SSF51658">
    <property type="entry name" value="Xylose isomerase-like"/>
    <property type="match status" value="1"/>
</dbReference>
<organism evidence="2 3">
    <name type="scientific">Paenibacillus selenitireducens</name>
    <dbReference type="NCBI Taxonomy" id="1324314"/>
    <lineage>
        <taxon>Bacteria</taxon>
        <taxon>Bacillati</taxon>
        <taxon>Bacillota</taxon>
        <taxon>Bacilli</taxon>
        <taxon>Bacillales</taxon>
        <taxon>Paenibacillaceae</taxon>
        <taxon>Paenibacillus</taxon>
    </lineage>
</organism>
<keyword evidence="3" id="KW-1185">Reference proteome</keyword>
<protein>
    <recommendedName>
        <fullName evidence="1">Xylose isomerase-like TIM barrel domain-containing protein</fullName>
    </recommendedName>
</protein>
<dbReference type="Proteomes" id="UP000190188">
    <property type="component" value="Unassembled WGS sequence"/>
</dbReference>
<dbReference type="InterPro" id="IPR036237">
    <property type="entry name" value="Xyl_isomerase-like_sf"/>
</dbReference>
<reference evidence="2 3" key="1">
    <citation type="submission" date="2017-01" db="EMBL/GenBank/DDBJ databases">
        <title>Genome analysis of Paenibacillus selenitrireducens ES3-24.</title>
        <authorList>
            <person name="Xu D."/>
            <person name="Yao R."/>
            <person name="Zheng S."/>
        </authorList>
    </citation>
    <scope>NUCLEOTIDE SEQUENCE [LARGE SCALE GENOMIC DNA]</scope>
    <source>
        <strain evidence="2 3">ES3-24</strain>
    </source>
</reference>
<dbReference type="PANTHER" id="PTHR12110">
    <property type="entry name" value="HYDROXYPYRUVATE ISOMERASE"/>
    <property type="match status" value="1"/>
</dbReference>
<dbReference type="RefSeq" id="WP_078498705.1">
    <property type="nucleotide sequence ID" value="NZ_MSZX01000004.1"/>
</dbReference>
<dbReference type="Pfam" id="PF01261">
    <property type="entry name" value="AP_endonuc_2"/>
    <property type="match status" value="1"/>
</dbReference>